<evidence type="ECO:0000313" key="3">
    <source>
        <dbReference type="EMBL" id="CAH9059939.1"/>
    </source>
</evidence>
<keyword evidence="4" id="KW-1185">Reference proteome</keyword>
<dbReference type="PANTHER" id="PTHR33525:SF6">
    <property type="entry name" value="HDOD DOMAIN-CONTAINING PROTEIN"/>
    <property type="match status" value="1"/>
</dbReference>
<comment type="caution">
    <text evidence="2">The sequence shown here is derived from an EMBL/GenBank/DDBJ whole genome shotgun (WGS) entry which is preliminary data.</text>
</comment>
<dbReference type="EMBL" id="CAMAPD010000009">
    <property type="protein sequence ID" value="CAH9059939.1"/>
    <property type="molecule type" value="Genomic_DNA"/>
</dbReference>
<dbReference type="Proteomes" id="UP001152467">
    <property type="component" value="Unassembled WGS sequence"/>
</dbReference>
<protein>
    <recommendedName>
        <fullName evidence="1">HDOD domain-containing protein</fullName>
    </recommendedName>
</protein>
<sequence>MINIDDNVIKDIKSGFNLPPKPELLEKLQSAIDQPEPELNHIAQLIATDLSTSAAVLKVINSPTYGMSRTVTDIKQAVMFLGLDSITQLVTSCLLQQAFDQTTCCISLERFWDTSTEIAAVSTLISKRIKSKVPSENLHMLGLFHDAGIVAMAAKYPDYVNVISEANNNSSPLIALEGKAYNTNHTVVGFYLASSWHLPKPICKLILRHHDTEFLQEQHDQESLLSYATLKMAENLVHSQKRFIATHDWPYVKNDVLNVLEIDEDDYQDIVEDTQDYFQERFG</sequence>
<dbReference type="AlphaFoldDB" id="A0A9W4QS64"/>
<dbReference type="InterPro" id="IPR013976">
    <property type="entry name" value="HDOD"/>
</dbReference>
<dbReference type="SUPFAM" id="SSF109604">
    <property type="entry name" value="HD-domain/PDEase-like"/>
    <property type="match status" value="1"/>
</dbReference>
<organism evidence="2 4">
    <name type="scientific">Pseudoalteromonas holothuriae</name>
    <dbReference type="NCBI Taxonomy" id="2963714"/>
    <lineage>
        <taxon>Bacteria</taxon>
        <taxon>Pseudomonadati</taxon>
        <taxon>Pseudomonadota</taxon>
        <taxon>Gammaproteobacteria</taxon>
        <taxon>Alteromonadales</taxon>
        <taxon>Pseudoalteromonadaceae</taxon>
        <taxon>Pseudoalteromonas</taxon>
    </lineage>
</organism>
<evidence type="ECO:0000259" key="1">
    <source>
        <dbReference type="PROSITE" id="PS51833"/>
    </source>
</evidence>
<dbReference type="InterPro" id="IPR052340">
    <property type="entry name" value="RNase_Y/CdgJ"/>
</dbReference>
<accession>A0A9W4QS64</accession>
<dbReference type="Gene3D" id="1.10.3210.10">
    <property type="entry name" value="Hypothetical protein af1432"/>
    <property type="match status" value="1"/>
</dbReference>
<dbReference type="PANTHER" id="PTHR33525">
    <property type="match status" value="1"/>
</dbReference>
<evidence type="ECO:0000313" key="4">
    <source>
        <dbReference type="Proteomes" id="UP001152467"/>
    </source>
</evidence>
<feature type="domain" description="HDOD" evidence="1">
    <location>
        <begin position="18"/>
        <end position="212"/>
    </location>
</feature>
<dbReference type="RefSeq" id="WP_261593349.1">
    <property type="nucleotide sequence ID" value="NZ_CAMAPC010000002.1"/>
</dbReference>
<gene>
    <name evidence="2" type="ORF">PSECIP111854_00622</name>
    <name evidence="3" type="ORF">PSECIP111951_02170</name>
</gene>
<dbReference type="EMBL" id="CAMAPC010000002">
    <property type="protein sequence ID" value="CAH9050877.1"/>
    <property type="molecule type" value="Genomic_DNA"/>
</dbReference>
<dbReference type="Proteomes" id="UP001152485">
    <property type="component" value="Unassembled WGS sequence"/>
</dbReference>
<evidence type="ECO:0000313" key="5">
    <source>
        <dbReference type="Proteomes" id="UP001152485"/>
    </source>
</evidence>
<evidence type="ECO:0000313" key="2">
    <source>
        <dbReference type="EMBL" id="CAH9050877.1"/>
    </source>
</evidence>
<dbReference type="PROSITE" id="PS51833">
    <property type="entry name" value="HDOD"/>
    <property type="match status" value="1"/>
</dbReference>
<proteinExistence type="predicted"/>
<name>A0A9W4QS64_9GAMM</name>
<dbReference type="Pfam" id="PF08668">
    <property type="entry name" value="HDOD"/>
    <property type="match status" value="1"/>
</dbReference>
<reference evidence="2 5" key="1">
    <citation type="submission" date="2022-07" db="EMBL/GenBank/DDBJ databases">
        <authorList>
            <person name="Criscuolo A."/>
        </authorList>
    </citation>
    <scope>NUCLEOTIDE SEQUENCE</scope>
    <source>
        <strain evidence="5">CIP 111951</strain>
        <strain evidence="2">CIP111854</strain>
        <strain evidence="3">CIP111951</strain>
    </source>
</reference>